<dbReference type="Gene3D" id="1.10.10.10">
    <property type="entry name" value="Winged helix-like DNA-binding domain superfamily/Winged helix DNA-binding domain"/>
    <property type="match status" value="1"/>
</dbReference>
<dbReference type="Proteomes" id="UP000594468">
    <property type="component" value="Chromosome"/>
</dbReference>
<dbReference type="Pfam" id="PF10400">
    <property type="entry name" value="Vir_act_alpha_C"/>
    <property type="match status" value="1"/>
</dbReference>
<accession>A0A7S8E8E3</accession>
<dbReference type="InterPro" id="IPR018309">
    <property type="entry name" value="Tscrpt_reg_PadR_C"/>
</dbReference>
<dbReference type="AlphaFoldDB" id="A0A7S8E8E3"/>
<evidence type="ECO:0000313" key="4">
    <source>
        <dbReference type="Proteomes" id="UP000594468"/>
    </source>
</evidence>
<name>A0A7S8E8E3_9CHLR</name>
<keyword evidence="4" id="KW-1185">Reference proteome</keyword>
<feature type="domain" description="Transcription regulator PadR N-terminal" evidence="1">
    <location>
        <begin position="7"/>
        <end position="81"/>
    </location>
</feature>
<dbReference type="PANTHER" id="PTHR43252:SF4">
    <property type="entry name" value="TRANSCRIPTIONAL REGULATORY PROTEIN"/>
    <property type="match status" value="1"/>
</dbReference>
<evidence type="ECO:0000259" key="1">
    <source>
        <dbReference type="Pfam" id="PF03551"/>
    </source>
</evidence>
<feature type="domain" description="Transcription regulator PadR C-terminal" evidence="2">
    <location>
        <begin position="94"/>
        <end position="175"/>
    </location>
</feature>
<organism evidence="3 4">
    <name type="scientific">Phototrophicus methaneseepsis</name>
    <dbReference type="NCBI Taxonomy" id="2710758"/>
    <lineage>
        <taxon>Bacteria</taxon>
        <taxon>Bacillati</taxon>
        <taxon>Chloroflexota</taxon>
        <taxon>Candidatus Thermofontia</taxon>
        <taxon>Phototrophicales</taxon>
        <taxon>Phototrophicaceae</taxon>
        <taxon>Phototrophicus</taxon>
    </lineage>
</organism>
<dbReference type="Gene3D" id="6.10.140.190">
    <property type="match status" value="1"/>
</dbReference>
<dbReference type="Pfam" id="PF03551">
    <property type="entry name" value="PadR"/>
    <property type="match status" value="1"/>
</dbReference>
<dbReference type="EMBL" id="CP062983">
    <property type="protein sequence ID" value="QPC82250.1"/>
    <property type="molecule type" value="Genomic_DNA"/>
</dbReference>
<dbReference type="PANTHER" id="PTHR43252">
    <property type="entry name" value="TRANSCRIPTIONAL REGULATOR YQJI"/>
    <property type="match status" value="1"/>
</dbReference>
<sequence length="179" mass="20814">MSLPHAILGLLDIAPMTGYDLKHQAFDSTVAHFWQADQAQIYRTLSKLADDGLVTSEVEVQEERPNRKVYHITEAGRAALRDWLHTEQPLAVHREPFLVQMFFADQLDDEIILAQIARQREAHEANIARYEDIPMPGLNETGLDRRRTFWRLTLEMGLAMEQMYLDWLDQCEDVIRKLP</sequence>
<dbReference type="InterPro" id="IPR036390">
    <property type="entry name" value="WH_DNA-bd_sf"/>
</dbReference>
<evidence type="ECO:0000259" key="2">
    <source>
        <dbReference type="Pfam" id="PF10400"/>
    </source>
</evidence>
<dbReference type="InterPro" id="IPR005149">
    <property type="entry name" value="Tscrpt_reg_PadR_N"/>
</dbReference>
<proteinExistence type="predicted"/>
<gene>
    <name evidence="3" type="ORF">G4Y79_21610</name>
</gene>
<dbReference type="SUPFAM" id="SSF46785">
    <property type="entry name" value="Winged helix' DNA-binding domain"/>
    <property type="match status" value="1"/>
</dbReference>
<protein>
    <submittedName>
        <fullName evidence="3">PadR family transcriptional regulator</fullName>
    </submittedName>
</protein>
<reference evidence="3 4" key="1">
    <citation type="submission" date="2020-02" db="EMBL/GenBank/DDBJ databases">
        <authorList>
            <person name="Zheng R.K."/>
            <person name="Sun C.M."/>
        </authorList>
    </citation>
    <scope>NUCLEOTIDE SEQUENCE [LARGE SCALE GENOMIC DNA]</scope>
    <source>
        <strain evidence="4">rifampicinis</strain>
    </source>
</reference>
<dbReference type="KEGG" id="pmet:G4Y79_21610"/>
<dbReference type="RefSeq" id="WP_195170319.1">
    <property type="nucleotide sequence ID" value="NZ_CP062983.1"/>
</dbReference>
<dbReference type="InterPro" id="IPR036388">
    <property type="entry name" value="WH-like_DNA-bd_sf"/>
</dbReference>
<evidence type="ECO:0000313" key="3">
    <source>
        <dbReference type="EMBL" id="QPC82250.1"/>
    </source>
</evidence>